<dbReference type="AlphaFoldDB" id="A0A6N4SQS6"/>
<evidence type="ECO:0000313" key="1">
    <source>
        <dbReference type="EMBL" id="ABG58690.1"/>
    </source>
</evidence>
<accession>A0A6N4SQS6</accession>
<gene>
    <name evidence="1" type="ordered locus">CHU_1419</name>
</gene>
<proteinExistence type="predicted"/>
<dbReference type="EMBL" id="CP000383">
    <property type="protein sequence ID" value="ABG58690.1"/>
    <property type="molecule type" value="Genomic_DNA"/>
</dbReference>
<name>A0A6N4SQS6_CYTH3</name>
<reference evidence="1 2" key="1">
    <citation type="journal article" date="2007" name="Appl. Environ. Microbiol.">
        <title>Genome sequence of the cellulolytic gliding bacterium Cytophaga hutchinsonii.</title>
        <authorList>
            <person name="Xie G."/>
            <person name="Bruce D.C."/>
            <person name="Challacombe J.F."/>
            <person name="Chertkov O."/>
            <person name="Detter J.C."/>
            <person name="Gilna P."/>
            <person name="Han C.S."/>
            <person name="Lucas S."/>
            <person name="Misra M."/>
            <person name="Myers G.L."/>
            <person name="Richardson P."/>
            <person name="Tapia R."/>
            <person name="Thayer N."/>
            <person name="Thompson L.S."/>
            <person name="Brettin T.S."/>
            <person name="Henrissat B."/>
            <person name="Wilson D.B."/>
            <person name="McBride M.J."/>
        </authorList>
    </citation>
    <scope>NUCLEOTIDE SEQUENCE [LARGE SCALE GENOMIC DNA]</scope>
    <source>
        <strain evidence="2">ATCC 33406 / DSM 1761 / CIP 103989 / NBRC 15051 / NCIMB 9469 / D465</strain>
    </source>
</reference>
<dbReference type="KEGG" id="chu:CHU_1419"/>
<dbReference type="Proteomes" id="UP000001822">
    <property type="component" value="Chromosome"/>
</dbReference>
<keyword evidence="2" id="KW-1185">Reference proteome</keyword>
<evidence type="ECO:0000313" key="2">
    <source>
        <dbReference type="Proteomes" id="UP000001822"/>
    </source>
</evidence>
<sequence>MKDKPAFFKASISLGNEAGPMPCSDRISSCVCAANCFSVFTPIDSNALLAGAPNVDRNTSLGYFAASQTGQAGHSVLL</sequence>
<protein>
    <submittedName>
        <fullName evidence="1">Uncharacterized protein</fullName>
    </submittedName>
</protein>
<organism evidence="1 2">
    <name type="scientific">Cytophaga hutchinsonii (strain ATCC 33406 / DSM 1761 / CIP 103989 / NBRC 15051 / NCIMB 9469 / D465)</name>
    <dbReference type="NCBI Taxonomy" id="269798"/>
    <lineage>
        <taxon>Bacteria</taxon>
        <taxon>Pseudomonadati</taxon>
        <taxon>Bacteroidota</taxon>
        <taxon>Cytophagia</taxon>
        <taxon>Cytophagales</taxon>
        <taxon>Cytophagaceae</taxon>
        <taxon>Cytophaga</taxon>
    </lineage>
</organism>